<dbReference type="RefSeq" id="WP_015591005.1">
    <property type="nucleotide sequence ID" value="NC_021169.1"/>
</dbReference>
<evidence type="ECO:0000256" key="3">
    <source>
        <dbReference type="ARBA" id="ARBA00023002"/>
    </source>
</evidence>
<dbReference type="STRING" id="387631.Asulf_01420"/>
<evidence type="ECO:0000313" key="7">
    <source>
        <dbReference type="Proteomes" id="UP000013307"/>
    </source>
</evidence>
<dbReference type="GeneID" id="15393057"/>
<dbReference type="HOGENOM" id="CLU_027853_1_2_2"/>
<reference evidence="6 7" key="1">
    <citation type="journal article" date="2013" name="Genome Announc.">
        <title>Complete Genome Sequence of the Thermophilic and Facultatively Chemolithoautotrophic Sulfate Reducer Archaeoglobus sulfaticallidus Strain PM70-1T.</title>
        <authorList>
            <person name="Stokke R."/>
            <person name="Hocking W.P."/>
            <person name="Steinsbu B.O."/>
            <person name="Steen I.H."/>
        </authorList>
    </citation>
    <scope>NUCLEOTIDE SEQUENCE [LARGE SCALE GENOMIC DNA]</scope>
    <source>
        <strain evidence="6">PM70-1</strain>
    </source>
</reference>
<evidence type="ECO:0000256" key="2">
    <source>
        <dbReference type="ARBA" id="ARBA00022643"/>
    </source>
</evidence>
<dbReference type="InterPro" id="IPR050172">
    <property type="entry name" value="SsuD_RutA_monooxygenase"/>
</dbReference>
<dbReference type="EMBL" id="CP005290">
    <property type="protein sequence ID" value="AGK61407.1"/>
    <property type="molecule type" value="Genomic_DNA"/>
</dbReference>
<dbReference type="Gene3D" id="3.20.20.30">
    <property type="entry name" value="Luciferase-like domain"/>
    <property type="match status" value="1"/>
</dbReference>
<dbReference type="AlphaFoldDB" id="N0BGJ0"/>
<dbReference type="OrthoDB" id="7684at2157"/>
<dbReference type="eggNOG" id="arCOG02410">
    <property type="taxonomic scope" value="Archaea"/>
</dbReference>
<gene>
    <name evidence="6" type="ORF">Asulf_01420</name>
</gene>
<evidence type="ECO:0000313" key="6">
    <source>
        <dbReference type="EMBL" id="AGK61407.1"/>
    </source>
</evidence>
<dbReference type="Pfam" id="PF00296">
    <property type="entry name" value="Bac_luciferase"/>
    <property type="match status" value="1"/>
</dbReference>
<accession>N0BGJ0</accession>
<keyword evidence="1" id="KW-0285">Flavoprotein</keyword>
<dbReference type="PANTHER" id="PTHR42847">
    <property type="entry name" value="ALKANESULFONATE MONOOXYGENASE"/>
    <property type="match status" value="1"/>
</dbReference>
<keyword evidence="2" id="KW-0288">FMN</keyword>
<dbReference type="SUPFAM" id="SSF51679">
    <property type="entry name" value="Bacterial luciferase-like"/>
    <property type="match status" value="1"/>
</dbReference>
<keyword evidence="7" id="KW-1185">Reference proteome</keyword>
<evidence type="ECO:0000259" key="5">
    <source>
        <dbReference type="Pfam" id="PF00296"/>
    </source>
</evidence>
<organism evidence="6 7">
    <name type="scientific">Archaeoglobus sulfaticallidus PM70-1</name>
    <dbReference type="NCBI Taxonomy" id="387631"/>
    <lineage>
        <taxon>Archaea</taxon>
        <taxon>Methanobacteriati</taxon>
        <taxon>Methanobacteriota</taxon>
        <taxon>Archaeoglobi</taxon>
        <taxon>Archaeoglobales</taxon>
        <taxon>Archaeoglobaceae</taxon>
        <taxon>Archaeoglobus</taxon>
    </lineage>
</organism>
<dbReference type="GO" id="GO:0008726">
    <property type="term" value="F:alkanesulfonate monooxygenase activity"/>
    <property type="evidence" value="ECO:0007669"/>
    <property type="project" value="TreeGrafter"/>
</dbReference>
<sequence>MVKIGIYLPVYGGWLPSRESAKAVADGSYFDREEEERPSYSYVKEVALKAEKIGVDSVWIPDHMLNPIKGGHAPALEAWTVAVAIAEATEKVIIAHTTLCEAFRPPAVLAKMAATLDDVSNHRFWLSIGAGWYKREYEAYGLPFYEHDERVRRAGEAIEIIRRLWRENGITFKGKYYQIINGVLEPKPKKIPLWYAGVSEASRNLVAEKADGWLMRGCSVEEARKNIEDMKKRLKKAGRDEEEMEFAIPALTFIRDTDEEALNHMEKLTGGRRNVLDRTLDTGLVGSPETVAEKIRKFEEAGIDHILLQLTPTLKEVDNVQRVLEFLR</sequence>
<dbReference type="KEGG" id="ast:Asulf_01420"/>
<proteinExistence type="predicted"/>
<evidence type="ECO:0000256" key="4">
    <source>
        <dbReference type="ARBA" id="ARBA00023033"/>
    </source>
</evidence>
<evidence type="ECO:0000256" key="1">
    <source>
        <dbReference type="ARBA" id="ARBA00022630"/>
    </source>
</evidence>
<dbReference type="InterPro" id="IPR011251">
    <property type="entry name" value="Luciferase-like_dom"/>
</dbReference>
<dbReference type="PANTHER" id="PTHR42847:SF4">
    <property type="entry name" value="ALKANESULFONATE MONOOXYGENASE-RELATED"/>
    <property type="match status" value="1"/>
</dbReference>
<dbReference type="Proteomes" id="UP000013307">
    <property type="component" value="Chromosome"/>
</dbReference>
<dbReference type="GO" id="GO:0046306">
    <property type="term" value="P:alkanesulfonate catabolic process"/>
    <property type="evidence" value="ECO:0007669"/>
    <property type="project" value="TreeGrafter"/>
</dbReference>
<dbReference type="InterPro" id="IPR036661">
    <property type="entry name" value="Luciferase-like_sf"/>
</dbReference>
<keyword evidence="4" id="KW-0503">Monooxygenase</keyword>
<feature type="domain" description="Luciferase-like" evidence="5">
    <location>
        <begin position="32"/>
        <end position="269"/>
    </location>
</feature>
<keyword evidence="3" id="KW-0560">Oxidoreductase</keyword>
<name>N0BGJ0_9EURY</name>
<protein>
    <submittedName>
        <fullName evidence="6">Coenzyme F420-dependent N5,N10-methylene tetrahydromethanopterin reductase-related flavin-dependent oxidoreductase</fullName>
    </submittedName>
</protein>